<dbReference type="AlphaFoldDB" id="A0A5E4G6M5"/>
<organism evidence="1 2">
    <name type="scientific">Prunus dulcis</name>
    <name type="common">Almond</name>
    <name type="synonym">Amygdalus dulcis</name>
    <dbReference type="NCBI Taxonomy" id="3755"/>
    <lineage>
        <taxon>Eukaryota</taxon>
        <taxon>Viridiplantae</taxon>
        <taxon>Streptophyta</taxon>
        <taxon>Embryophyta</taxon>
        <taxon>Tracheophyta</taxon>
        <taxon>Spermatophyta</taxon>
        <taxon>Magnoliopsida</taxon>
        <taxon>eudicotyledons</taxon>
        <taxon>Gunneridae</taxon>
        <taxon>Pentapetalae</taxon>
        <taxon>rosids</taxon>
        <taxon>fabids</taxon>
        <taxon>Rosales</taxon>
        <taxon>Rosaceae</taxon>
        <taxon>Amygdaloideae</taxon>
        <taxon>Amygdaleae</taxon>
        <taxon>Prunus</taxon>
    </lineage>
</organism>
<evidence type="ECO:0000313" key="2">
    <source>
        <dbReference type="Proteomes" id="UP000327085"/>
    </source>
</evidence>
<dbReference type="EMBL" id="CABIKO010000384">
    <property type="protein sequence ID" value="VVA35376.1"/>
    <property type="molecule type" value="Genomic_DNA"/>
</dbReference>
<accession>A0A5E4G6M5</accession>
<proteinExistence type="predicted"/>
<evidence type="ECO:0000313" key="1">
    <source>
        <dbReference type="EMBL" id="VVA35376.1"/>
    </source>
</evidence>
<feature type="non-terminal residue" evidence="1">
    <location>
        <position position="1"/>
    </location>
</feature>
<protein>
    <submittedName>
        <fullName evidence="1">PREDICTED: Retrovirus-related Pol poly from</fullName>
    </submittedName>
</protein>
<dbReference type="InParanoid" id="A0A5E4G6M5"/>
<sequence>LDDIPVPNNVTEALEDSKWKAAMNEEMRALKKNGTWELVPLSHGKKTVGCRWIYTVKLKADGSIERYKARLVAKG</sequence>
<gene>
    <name evidence="1" type="ORF">ALMOND_2B028875</name>
</gene>
<name>A0A5E4G6M5_PRUDU</name>
<reference evidence="2" key="1">
    <citation type="journal article" date="2020" name="Plant J.">
        <title>Transposons played a major role in the diversification between the closely related almond and peach genomes: results from the almond genome sequence.</title>
        <authorList>
            <person name="Alioto T."/>
            <person name="Alexiou K.G."/>
            <person name="Bardil A."/>
            <person name="Barteri F."/>
            <person name="Castanera R."/>
            <person name="Cruz F."/>
            <person name="Dhingra A."/>
            <person name="Duval H."/>
            <person name="Fernandez I Marti A."/>
            <person name="Frias L."/>
            <person name="Galan B."/>
            <person name="Garcia J.L."/>
            <person name="Howad W."/>
            <person name="Gomez-Garrido J."/>
            <person name="Gut M."/>
            <person name="Julca I."/>
            <person name="Morata J."/>
            <person name="Puigdomenech P."/>
            <person name="Ribeca P."/>
            <person name="Rubio Cabetas M.J."/>
            <person name="Vlasova A."/>
            <person name="Wirthensohn M."/>
            <person name="Garcia-Mas J."/>
            <person name="Gabaldon T."/>
            <person name="Casacuberta J.M."/>
            <person name="Arus P."/>
        </authorList>
    </citation>
    <scope>NUCLEOTIDE SEQUENCE [LARGE SCALE GENOMIC DNA]</scope>
    <source>
        <strain evidence="2">cv. Texas</strain>
    </source>
</reference>
<feature type="non-terminal residue" evidence="1">
    <location>
        <position position="75"/>
    </location>
</feature>
<dbReference type="Proteomes" id="UP000327085">
    <property type="component" value="Chromosome 1"/>
</dbReference>